<sequence length="82" mass="9854">MVHFLTMTYNRQAFSSHHNFRPNSNITRLQIVCLQTRRHELCSSSNQDMLKTYLDWSFLGMFVHVNQTLTYQITHWFAKAIF</sequence>
<dbReference type="EMBL" id="GGEC01082283">
    <property type="protein sequence ID" value="MBX62767.1"/>
    <property type="molecule type" value="Transcribed_RNA"/>
</dbReference>
<dbReference type="AlphaFoldDB" id="A0A2P2Q715"/>
<evidence type="ECO:0000313" key="1">
    <source>
        <dbReference type="EMBL" id="MBX62767.1"/>
    </source>
</evidence>
<proteinExistence type="predicted"/>
<protein>
    <submittedName>
        <fullName evidence="1">Uncharacterized protein</fullName>
    </submittedName>
</protein>
<name>A0A2P2Q715_RHIMU</name>
<reference evidence="1" key="1">
    <citation type="submission" date="2018-02" db="EMBL/GenBank/DDBJ databases">
        <title>Rhizophora mucronata_Transcriptome.</title>
        <authorList>
            <person name="Meera S.P."/>
            <person name="Sreeshan A."/>
            <person name="Augustine A."/>
        </authorList>
    </citation>
    <scope>NUCLEOTIDE SEQUENCE</scope>
    <source>
        <tissue evidence="1">Leaf</tissue>
    </source>
</reference>
<accession>A0A2P2Q715</accession>
<organism evidence="1">
    <name type="scientific">Rhizophora mucronata</name>
    <name type="common">Asiatic mangrove</name>
    <dbReference type="NCBI Taxonomy" id="61149"/>
    <lineage>
        <taxon>Eukaryota</taxon>
        <taxon>Viridiplantae</taxon>
        <taxon>Streptophyta</taxon>
        <taxon>Embryophyta</taxon>
        <taxon>Tracheophyta</taxon>
        <taxon>Spermatophyta</taxon>
        <taxon>Magnoliopsida</taxon>
        <taxon>eudicotyledons</taxon>
        <taxon>Gunneridae</taxon>
        <taxon>Pentapetalae</taxon>
        <taxon>rosids</taxon>
        <taxon>fabids</taxon>
        <taxon>Malpighiales</taxon>
        <taxon>Rhizophoraceae</taxon>
        <taxon>Rhizophora</taxon>
    </lineage>
</organism>